<keyword evidence="1" id="KW-0472">Membrane</keyword>
<dbReference type="EMBL" id="AOMT01000026">
    <property type="protein sequence ID" value="KDN24701.1"/>
    <property type="molecule type" value="Genomic_DNA"/>
</dbReference>
<accession>A0A066UBE1</accession>
<keyword evidence="1" id="KW-0812">Transmembrane</keyword>
<feature type="transmembrane region" description="Helical" evidence="1">
    <location>
        <begin position="45"/>
        <end position="64"/>
    </location>
</feature>
<evidence type="ECO:0000313" key="2">
    <source>
        <dbReference type="EMBL" id="KDN24701.1"/>
    </source>
</evidence>
<name>A0A066UBE1_9GAMM</name>
<dbReference type="Proteomes" id="UP000035860">
    <property type="component" value="Unassembled WGS sequence"/>
</dbReference>
<keyword evidence="3" id="KW-1185">Reference proteome</keyword>
<dbReference type="RefSeq" id="WP_036366095.1">
    <property type="nucleotide sequence ID" value="NZ_AOMT01000026.1"/>
</dbReference>
<organism evidence="2 3">
    <name type="scientific">Moraxella bovoculi 237</name>
    <dbReference type="NCBI Taxonomy" id="743974"/>
    <lineage>
        <taxon>Bacteria</taxon>
        <taxon>Pseudomonadati</taxon>
        <taxon>Pseudomonadota</taxon>
        <taxon>Gammaproteobacteria</taxon>
        <taxon>Moraxellales</taxon>
        <taxon>Moraxellaceae</taxon>
        <taxon>Moraxella</taxon>
    </lineage>
</organism>
<proteinExistence type="predicted"/>
<evidence type="ECO:0000256" key="1">
    <source>
        <dbReference type="SAM" id="Phobius"/>
    </source>
</evidence>
<evidence type="ECO:0008006" key="4">
    <source>
        <dbReference type="Google" id="ProtNLM"/>
    </source>
</evidence>
<keyword evidence="1" id="KW-1133">Transmembrane helix</keyword>
<reference evidence="2 3" key="1">
    <citation type="journal article" date="2014" name="Genome Announc.">
        <title>Draft Genome Sequence of Moraxella bovoculi Strain 237T (ATCC BAA-1259T) Isolated from a Calf with Infectious Bovine Keratoconjunctivitis.</title>
        <authorList>
            <person name="Calcutt M.J."/>
            <person name="Foecking M.F."/>
            <person name="Martin N.T."/>
            <person name="Mhlanga-Mutangadura T."/>
            <person name="Reilly T.J."/>
        </authorList>
    </citation>
    <scope>NUCLEOTIDE SEQUENCE [LARGE SCALE GENOMIC DNA]</scope>
    <source>
        <strain evidence="2 3">237</strain>
    </source>
</reference>
<dbReference type="AlphaFoldDB" id="A0A066UBE1"/>
<sequence>MLTKTPNFSKNILNLDIVIHQSCLRFIPWAAFVIAVMLISWQALLAWQCVLLFAITSVFSWIYVGRIKIVWMGCTHTDGPWQLSVGRGIGRGVRRQLWQAYLLSSQRAIGMNGAVVLKFYVIEPRKRYFEVMIHRRDVADADYRKLLGLCTLSSKLMTN</sequence>
<feature type="transmembrane region" description="Helical" evidence="1">
    <location>
        <begin position="12"/>
        <end position="39"/>
    </location>
</feature>
<comment type="caution">
    <text evidence="2">The sequence shown here is derived from an EMBL/GenBank/DDBJ whole genome shotgun (WGS) entry which is preliminary data.</text>
</comment>
<protein>
    <recommendedName>
        <fullName evidence="4">Toxin CptA</fullName>
    </recommendedName>
</protein>
<evidence type="ECO:0000313" key="3">
    <source>
        <dbReference type="Proteomes" id="UP000035860"/>
    </source>
</evidence>
<gene>
    <name evidence="2" type="ORF">MBO_07028</name>
</gene>